<dbReference type="GO" id="GO:0004527">
    <property type="term" value="F:exonuclease activity"/>
    <property type="evidence" value="ECO:0007669"/>
    <property type="project" value="UniProtKB-KW"/>
</dbReference>
<name>A0AA86MYL7_9BACT</name>
<dbReference type="GO" id="GO:0051536">
    <property type="term" value="F:iron-sulfur cluster binding"/>
    <property type="evidence" value="ECO:0007669"/>
    <property type="project" value="UniProtKB-KW"/>
</dbReference>
<evidence type="ECO:0000256" key="11">
    <source>
        <dbReference type="ARBA" id="ARBA00023211"/>
    </source>
</evidence>
<comment type="cofactor">
    <cofactor evidence="14">
        <name>Mg(2+)</name>
        <dbReference type="ChEBI" id="CHEBI:18420"/>
    </cofactor>
    <cofactor evidence="14">
        <name>Mn(2+)</name>
        <dbReference type="ChEBI" id="CHEBI:29035"/>
    </cofactor>
</comment>
<dbReference type="CDD" id="cd09634">
    <property type="entry name" value="Cas1_I-II-III"/>
    <property type="match status" value="1"/>
</dbReference>
<feature type="binding site" evidence="14">
    <location>
        <position position="404"/>
    </location>
    <ligand>
        <name>Mn(2+)</name>
        <dbReference type="ChEBI" id="CHEBI:29035"/>
    </ligand>
</feature>
<dbReference type="EMBL" id="OX365700">
    <property type="protein sequence ID" value="CAI4031444.1"/>
    <property type="molecule type" value="Genomic_DNA"/>
</dbReference>
<gene>
    <name evidence="14" type="primary">cas1</name>
    <name evidence="17" type="ORF">DNFV4_01867</name>
</gene>
<reference evidence="17" key="1">
    <citation type="submission" date="2022-10" db="EMBL/GenBank/DDBJ databases">
        <authorList>
            <person name="Koch H."/>
        </authorList>
    </citation>
    <scope>NUCLEOTIDE SEQUENCE</scope>
    <source>
        <strain evidence="17">DNF</strain>
    </source>
</reference>
<comment type="subunit">
    <text evidence="13 14">Homodimer, forms a heterotetramer with a Cas2 homodimer.</text>
</comment>
<keyword evidence="10 14" id="KW-0238">DNA-binding</keyword>
<organism evidence="17 18">
    <name type="scientific">Nitrospira tepida</name>
    <dbReference type="NCBI Taxonomy" id="2973512"/>
    <lineage>
        <taxon>Bacteria</taxon>
        <taxon>Pseudomonadati</taxon>
        <taxon>Nitrospirota</taxon>
        <taxon>Nitrospiria</taxon>
        <taxon>Nitrospirales</taxon>
        <taxon>Nitrospiraceae</taxon>
        <taxon>Nitrospira</taxon>
    </lineage>
</organism>
<dbReference type="GO" id="GO:0003677">
    <property type="term" value="F:DNA binding"/>
    <property type="evidence" value="ECO:0007669"/>
    <property type="project" value="UniProtKB-KW"/>
</dbReference>
<evidence type="ECO:0000256" key="9">
    <source>
        <dbReference type="ARBA" id="ARBA00023118"/>
    </source>
</evidence>
<evidence type="ECO:0000256" key="13">
    <source>
        <dbReference type="ARBA" id="ARBA00038592"/>
    </source>
</evidence>
<keyword evidence="18" id="KW-1185">Reference proteome</keyword>
<keyword evidence="1 14" id="KW-0540">Nuclease</keyword>
<dbReference type="GO" id="GO:0043571">
    <property type="term" value="P:maintenance of CRISPR repeat elements"/>
    <property type="evidence" value="ECO:0007669"/>
    <property type="project" value="UniProtKB-UniRule"/>
</dbReference>
<sequence>MESPDKLAGSDIPLLPARMVNEFTYCPRLAYFEWVDGEFADNAETVEGRFHHRRVDRPPARQTRRTAGTDSSEAGPGPAEEEKAGAIHQRSVWLSSERLGVTAKIDLVEGDAGSAGDGVCAVVPVDYKRGKRPHTAQGAWEPERVQLCVQGLLLREQGYACDHGVLYFVGSRERVEVPFDEALIARTQEILEEMRAMTTRSVAPPPLVDSPKCPRCSLVGLCLPDEIGWLRTPHEGEAPTLRKLVPTNDDALPLHVQTPGAKLAKDGECLKIKDHDDTIGEARLVETSQVVLYGAVQVSTQVIQELCKRDIPLVYCSSGGWFYGMTTGLSHKHVELRRRQYAAAADPARCLCLARRFVQAKIANCRTLLRRNHRAAPETVIQELKHDHLQAGLAESLESLLGIEGTGARRYFSEFAGMLKEAEPGARFDFTGRNRRPPRDPVNAMLSLLYSMLAREWTVVLHSVGLDPYLGFYHQPRYGRPALALDMMEEFRPLIADSAVLTAINNGEIRPTDWIERMGAVTLTPEGRRRLIDTYERRMGQELTHPVFGYQISYRRVLEVQARLLGRYLLGEIPELPAIITR</sequence>
<comment type="catalytic activity">
    <reaction evidence="12">
        <text>exonucleolytic cleavage in the 5'- to 3'-direction to yield nucleoside 3'-phosphates.</text>
        <dbReference type="EC" id="3.1.12.1"/>
    </reaction>
</comment>
<evidence type="ECO:0000256" key="7">
    <source>
        <dbReference type="ARBA" id="ARBA00023004"/>
    </source>
</evidence>
<dbReference type="GO" id="GO:0051607">
    <property type="term" value="P:defense response to virus"/>
    <property type="evidence" value="ECO:0007669"/>
    <property type="project" value="UniProtKB-UniRule"/>
</dbReference>
<evidence type="ECO:0000256" key="4">
    <source>
        <dbReference type="ARBA" id="ARBA00022801"/>
    </source>
</evidence>
<evidence type="ECO:0000259" key="16">
    <source>
        <dbReference type="Pfam" id="PF01930"/>
    </source>
</evidence>
<dbReference type="KEGG" id="nti:DNFV4_01867"/>
<dbReference type="InterPro" id="IPR042206">
    <property type="entry name" value="CRISPR-assoc_Cas1_C"/>
</dbReference>
<keyword evidence="5 17" id="KW-0269">Exonuclease</keyword>
<feature type="binding site" evidence="14">
    <location>
        <position position="489"/>
    </location>
    <ligand>
        <name>Mn(2+)</name>
        <dbReference type="ChEBI" id="CHEBI:29035"/>
    </ligand>
</feature>
<dbReference type="PANTHER" id="PTHR34353:SF2">
    <property type="entry name" value="CRISPR-ASSOCIATED ENDONUCLEASE CAS1 1"/>
    <property type="match status" value="1"/>
</dbReference>
<evidence type="ECO:0000313" key="18">
    <source>
        <dbReference type="Proteomes" id="UP001179121"/>
    </source>
</evidence>
<dbReference type="InterPro" id="IPR022765">
    <property type="entry name" value="Dna2/Cas4_DUF83"/>
</dbReference>
<dbReference type="InterPro" id="IPR011604">
    <property type="entry name" value="PDDEXK-like_dom_sf"/>
</dbReference>
<protein>
    <recommendedName>
        <fullName evidence="14">CRISPR-associated endonuclease Cas1</fullName>
        <ecNumber evidence="14">3.1.-.-</ecNumber>
    </recommendedName>
</protein>
<dbReference type="Pfam" id="PF01867">
    <property type="entry name" value="Cas_Cas1"/>
    <property type="match status" value="1"/>
</dbReference>
<dbReference type="InterPro" id="IPR042211">
    <property type="entry name" value="CRISPR-assoc_Cas1_N"/>
</dbReference>
<evidence type="ECO:0000256" key="14">
    <source>
        <dbReference type="HAMAP-Rule" id="MF_01470"/>
    </source>
</evidence>
<evidence type="ECO:0000256" key="15">
    <source>
        <dbReference type="SAM" id="MobiDB-lite"/>
    </source>
</evidence>
<evidence type="ECO:0000256" key="2">
    <source>
        <dbReference type="ARBA" id="ARBA00022723"/>
    </source>
</evidence>
<dbReference type="PANTHER" id="PTHR34353">
    <property type="entry name" value="CRISPR-ASSOCIATED ENDONUCLEASE CAS1 1"/>
    <property type="match status" value="1"/>
</dbReference>
<dbReference type="NCBIfam" id="TIGR00287">
    <property type="entry name" value="cas1"/>
    <property type="match status" value="1"/>
</dbReference>
<dbReference type="InterPro" id="IPR013343">
    <property type="entry name" value="CRISPR-assoc_prot_Cas4"/>
</dbReference>
<dbReference type="HAMAP" id="MF_01470">
    <property type="entry name" value="Cas1"/>
    <property type="match status" value="1"/>
</dbReference>
<dbReference type="AlphaFoldDB" id="A0AA86MYL7"/>
<keyword evidence="7" id="KW-0408">Iron</keyword>
<keyword evidence="6 14" id="KW-0460">Magnesium</keyword>
<feature type="region of interest" description="Disordered" evidence="15">
    <location>
        <begin position="50"/>
        <end position="87"/>
    </location>
</feature>
<dbReference type="GO" id="GO:0004519">
    <property type="term" value="F:endonuclease activity"/>
    <property type="evidence" value="ECO:0007669"/>
    <property type="project" value="UniProtKB-UniRule"/>
</dbReference>
<dbReference type="EC" id="3.1.-.-" evidence="14"/>
<evidence type="ECO:0000256" key="6">
    <source>
        <dbReference type="ARBA" id="ARBA00022842"/>
    </source>
</evidence>
<dbReference type="InterPro" id="IPR050646">
    <property type="entry name" value="Cas1"/>
</dbReference>
<comment type="similarity">
    <text evidence="14">Belongs to the CRISPR-associated endonuclease Cas1 family.</text>
</comment>
<keyword evidence="9 14" id="KW-0051">Antiviral defense</keyword>
<accession>A0AA86MYL7</accession>
<keyword evidence="4 14" id="KW-0378">Hydrolase</keyword>
<dbReference type="Gene3D" id="3.100.10.20">
    <property type="entry name" value="CRISPR-associated endonuclease Cas1, N-terminal domain"/>
    <property type="match status" value="1"/>
</dbReference>
<evidence type="ECO:0000256" key="1">
    <source>
        <dbReference type="ARBA" id="ARBA00022722"/>
    </source>
</evidence>
<evidence type="ECO:0000256" key="5">
    <source>
        <dbReference type="ARBA" id="ARBA00022839"/>
    </source>
</evidence>
<evidence type="ECO:0000256" key="10">
    <source>
        <dbReference type="ARBA" id="ARBA00023125"/>
    </source>
</evidence>
<evidence type="ECO:0000313" key="17">
    <source>
        <dbReference type="EMBL" id="CAI4031444.1"/>
    </source>
</evidence>
<feature type="domain" description="DUF83" evidence="16">
    <location>
        <begin position="19"/>
        <end position="223"/>
    </location>
</feature>
<keyword evidence="3 14" id="KW-0255">Endonuclease</keyword>
<keyword evidence="2 14" id="KW-0479">Metal-binding</keyword>
<dbReference type="Gene3D" id="1.20.120.920">
    <property type="entry name" value="CRISPR-associated endonuclease Cas1, C-terminal domain"/>
    <property type="match status" value="1"/>
</dbReference>
<keyword evidence="8" id="KW-0411">Iron-sulfur</keyword>
<dbReference type="Pfam" id="PF01930">
    <property type="entry name" value="Cas_Cas4"/>
    <property type="match status" value="1"/>
</dbReference>
<proteinExistence type="inferred from homology"/>
<dbReference type="GO" id="GO:0046872">
    <property type="term" value="F:metal ion binding"/>
    <property type="evidence" value="ECO:0007669"/>
    <property type="project" value="UniProtKB-UniRule"/>
</dbReference>
<keyword evidence="11 14" id="KW-0464">Manganese</keyword>
<dbReference type="Proteomes" id="UP001179121">
    <property type="component" value="Chromosome"/>
</dbReference>
<dbReference type="NCBIfam" id="TIGR00372">
    <property type="entry name" value="cas4"/>
    <property type="match status" value="1"/>
</dbReference>
<dbReference type="InterPro" id="IPR002729">
    <property type="entry name" value="CRISPR-assoc_Cas1"/>
</dbReference>
<evidence type="ECO:0000256" key="12">
    <source>
        <dbReference type="ARBA" id="ARBA00033996"/>
    </source>
</evidence>
<evidence type="ECO:0000256" key="8">
    <source>
        <dbReference type="ARBA" id="ARBA00023014"/>
    </source>
</evidence>
<evidence type="ECO:0000256" key="3">
    <source>
        <dbReference type="ARBA" id="ARBA00022759"/>
    </source>
</evidence>
<comment type="function">
    <text evidence="14">CRISPR (clustered regularly interspaced short palindromic repeat), is an adaptive immune system that provides protection against mobile genetic elements (viruses, transposable elements and conjugative plasmids). CRISPR clusters contain spacers, sequences complementary to antecedent mobile elements, and target invading nucleic acids. CRISPR clusters are transcribed and processed into CRISPR RNA (crRNA). Acts as a dsDNA endonuclease. Involved in the integration of spacer DNA into the CRISPR cassette.</text>
</comment>
<feature type="binding site" evidence="14">
    <location>
        <position position="474"/>
    </location>
    <ligand>
        <name>Mn(2+)</name>
        <dbReference type="ChEBI" id="CHEBI:29035"/>
    </ligand>
</feature>
<dbReference type="Gene3D" id="3.90.320.10">
    <property type="match status" value="1"/>
</dbReference>